<keyword evidence="2 4" id="KW-0547">Nucleotide-binding</keyword>
<keyword evidence="7" id="KW-1185">Reference proteome</keyword>
<dbReference type="InterPro" id="IPR016185">
    <property type="entry name" value="PreATP-grasp_dom_sf"/>
</dbReference>
<dbReference type="GO" id="GO:0016874">
    <property type="term" value="F:ligase activity"/>
    <property type="evidence" value="ECO:0007669"/>
    <property type="project" value="UniProtKB-KW"/>
</dbReference>
<name>A0A3E3HZL1_9FIRM</name>
<dbReference type="PANTHER" id="PTHR43585:SF2">
    <property type="entry name" value="ATP-GRASP ENZYME FSQD"/>
    <property type="match status" value="1"/>
</dbReference>
<evidence type="ECO:0000256" key="1">
    <source>
        <dbReference type="ARBA" id="ARBA00022598"/>
    </source>
</evidence>
<organism evidence="6 7">
    <name type="scientific">Eisenbergiella massiliensis</name>
    <dbReference type="NCBI Taxonomy" id="1720294"/>
    <lineage>
        <taxon>Bacteria</taxon>
        <taxon>Bacillati</taxon>
        <taxon>Bacillota</taxon>
        <taxon>Clostridia</taxon>
        <taxon>Lachnospirales</taxon>
        <taxon>Lachnospiraceae</taxon>
        <taxon>Eisenbergiella</taxon>
    </lineage>
</organism>
<dbReference type="InterPro" id="IPR052032">
    <property type="entry name" value="ATP-dep_AA_Ligase"/>
</dbReference>
<evidence type="ECO:0000259" key="5">
    <source>
        <dbReference type="PROSITE" id="PS50975"/>
    </source>
</evidence>
<dbReference type="Gene3D" id="3.30.470.20">
    <property type="entry name" value="ATP-grasp fold, B domain"/>
    <property type="match status" value="1"/>
</dbReference>
<reference evidence="6" key="1">
    <citation type="submission" date="2018-08" db="EMBL/GenBank/DDBJ databases">
        <title>A genome reference for cultivated species of the human gut microbiota.</title>
        <authorList>
            <person name="Zou Y."/>
            <person name="Xue W."/>
            <person name="Luo G."/>
        </authorList>
    </citation>
    <scope>NUCLEOTIDE SEQUENCE [LARGE SCALE GENOMIC DNA]</scope>
    <source>
        <strain evidence="6">TF05-5AC</strain>
    </source>
</reference>
<evidence type="ECO:0000256" key="2">
    <source>
        <dbReference type="ARBA" id="ARBA00022741"/>
    </source>
</evidence>
<dbReference type="Gene3D" id="3.40.50.20">
    <property type="match status" value="1"/>
</dbReference>
<comment type="caution">
    <text evidence="6">The sequence shown here is derived from an EMBL/GenBank/DDBJ whole genome shotgun (WGS) entry which is preliminary data.</text>
</comment>
<evidence type="ECO:0000256" key="4">
    <source>
        <dbReference type="PROSITE-ProRule" id="PRU00409"/>
    </source>
</evidence>
<dbReference type="SUPFAM" id="SSF52440">
    <property type="entry name" value="PreATP-grasp domain"/>
    <property type="match status" value="1"/>
</dbReference>
<dbReference type="AlphaFoldDB" id="A0A3E3HZL1"/>
<dbReference type="GO" id="GO:0005524">
    <property type="term" value="F:ATP binding"/>
    <property type="evidence" value="ECO:0007669"/>
    <property type="project" value="UniProtKB-UniRule"/>
</dbReference>
<dbReference type="PROSITE" id="PS50975">
    <property type="entry name" value="ATP_GRASP"/>
    <property type="match status" value="1"/>
</dbReference>
<dbReference type="EMBL" id="QVLV01000016">
    <property type="protein sequence ID" value="RGE57287.1"/>
    <property type="molecule type" value="Genomic_DNA"/>
</dbReference>
<dbReference type="PANTHER" id="PTHR43585">
    <property type="entry name" value="FUMIPYRROLE BIOSYNTHESIS PROTEIN C"/>
    <property type="match status" value="1"/>
</dbReference>
<dbReference type="SUPFAM" id="SSF56059">
    <property type="entry name" value="Glutathione synthetase ATP-binding domain-like"/>
    <property type="match status" value="1"/>
</dbReference>
<proteinExistence type="predicted"/>
<dbReference type="Pfam" id="PF13535">
    <property type="entry name" value="ATP-grasp_4"/>
    <property type="match status" value="1"/>
</dbReference>
<sequence>MQYGKPAEEKQMKAALIGAGEESLHTIQKAQELGVYVTALDGNPDAEGLKAADEGLTIDISDEKAVLDALQDRKPDFLITGPIGRYLTTAGAVNDALGLAGISRQAAEYCTDKYLFHKKLQEKNLRNCRCLLIPAEAAPAQAGDLARDFSTLQYPAILKPRYGSGSRGIFFLNNPRELEQALTCIFPENQDTAAPTEDYVLEEAAPGVEYGVDACMDKDRFRMILLRKKLITPPPARQAIGYLSVNPREDETQRLLWERAAAYLTETTALLGLKNCLLHADLMITENSIFAIELSARPSGHNLHNLFTPLATGIDMAEQYIRSQCNMDYTYEPAKTEKLLIHYFNLEQCRIKTIPQASQLRLPQGITLKAWNCRITPGDYMQKVTTGHSLMGRGYFILQSAPPRPSASETTETNLINAAHHILTQFETE</sequence>
<keyword evidence="3 4" id="KW-0067">ATP-binding</keyword>
<dbReference type="InterPro" id="IPR011761">
    <property type="entry name" value="ATP-grasp"/>
</dbReference>
<feature type="domain" description="ATP-grasp" evidence="5">
    <location>
        <begin position="123"/>
        <end position="325"/>
    </location>
</feature>
<evidence type="ECO:0000256" key="3">
    <source>
        <dbReference type="ARBA" id="ARBA00022840"/>
    </source>
</evidence>
<evidence type="ECO:0000313" key="7">
    <source>
        <dbReference type="Proteomes" id="UP000260812"/>
    </source>
</evidence>
<keyword evidence="1" id="KW-0436">Ligase</keyword>
<evidence type="ECO:0000313" key="6">
    <source>
        <dbReference type="EMBL" id="RGE57287.1"/>
    </source>
</evidence>
<accession>A0A3E3HZL1</accession>
<gene>
    <name evidence="6" type="ORF">DXC51_19715</name>
</gene>
<dbReference type="GO" id="GO:0046872">
    <property type="term" value="F:metal ion binding"/>
    <property type="evidence" value="ECO:0007669"/>
    <property type="project" value="InterPro"/>
</dbReference>
<dbReference type="Proteomes" id="UP000260812">
    <property type="component" value="Unassembled WGS sequence"/>
</dbReference>
<protein>
    <submittedName>
        <fullName evidence="6">ATP-grasp domain-containing protein</fullName>
    </submittedName>
</protein>